<name>A0A937FY37_9BACT</name>
<feature type="transmembrane region" description="Helical" evidence="3">
    <location>
        <begin position="152"/>
        <end position="174"/>
    </location>
</feature>
<reference evidence="5" key="1">
    <citation type="submission" date="2021-01" db="EMBL/GenBank/DDBJ databases">
        <title>Fulvivirga kasyanovii gen. nov., sp nov., a novel member of the phylum Bacteroidetes isolated from seawater in a mussel farm.</title>
        <authorList>
            <person name="Zhao L.-H."/>
            <person name="Wang Z.-J."/>
        </authorList>
    </citation>
    <scope>NUCLEOTIDE SEQUENCE</scope>
    <source>
        <strain evidence="5">29W222</strain>
    </source>
</reference>
<comment type="caution">
    <text evidence="5">The sequence shown here is derived from an EMBL/GenBank/DDBJ whole genome shotgun (WGS) entry which is preliminary data.</text>
</comment>
<keyword evidence="6" id="KW-1185">Reference proteome</keyword>
<keyword evidence="3" id="KW-1133">Transmembrane helix</keyword>
<evidence type="ECO:0000313" key="5">
    <source>
        <dbReference type="EMBL" id="MBL6448269.1"/>
    </source>
</evidence>
<gene>
    <name evidence="5" type="ORF">JMN32_18285</name>
</gene>
<dbReference type="InterPro" id="IPR050109">
    <property type="entry name" value="HTH-type_TetR-like_transc_reg"/>
</dbReference>
<dbReference type="Gene3D" id="1.10.357.10">
    <property type="entry name" value="Tetracycline Repressor, domain 2"/>
    <property type="match status" value="1"/>
</dbReference>
<dbReference type="PANTHER" id="PTHR30328">
    <property type="entry name" value="TRANSCRIPTIONAL REPRESSOR"/>
    <property type="match status" value="1"/>
</dbReference>
<evidence type="ECO:0000256" key="1">
    <source>
        <dbReference type="ARBA" id="ARBA00023125"/>
    </source>
</evidence>
<dbReference type="InterPro" id="IPR009057">
    <property type="entry name" value="Homeodomain-like_sf"/>
</dbReference>
<dbReference type="PANTHER" id="PTHR30328:SF54">
    <property type="entry name" value="HTH-TYPE TRANSCRIPTIONAL REPRESSOR SCO4008"/>
    <property type="match status" value="1"/>
</dbReference>
<keyword evidence="3" id="KW-0812">Transmembrane</keyword>
<accession>A0A937FY37</accession>
<keyword evidence="1 2" id="KW-0238">DNA-binding</keyword>
<evidence type="ECO:0000256" key="3">
    <source>
        <dbReference type="SAM" id="Phobius"/>
    </source>
</evidence>
<dbReference type="InterPro" id="IPR001647">
    <property type="entry name" value="HTH_TetR"/>
</dbReference>
<dbReference type="RefSeq" id="WP_202857811.1">
    <property type="nucleotide sequence ID" value="NZ_JAEUGD010000060.1"/>
</dbReference>
<dbReference type="PROSITE" id="PS50977">
    <property type="entry name" value="HTH_TETR_2"/>
    <property type="match status" value="1"/>
</dbReference>
<proteinExistence type="predicted"/>
<dbReference type="InterPro" id="IPR041474">
    <property type="entry name" value="NicS_C"/>
</dbReference>
<protein>
    <submittedName>
        <fullName evidence="5">TetR family transcriptional regulator</fullName>
    </submittedName>
</protein>
<dbReference type="SUPFAM" id="SSF46689">
    <property type="entry name" value="Homeodomain-like"/>
    <property type="match status" value="1"/>
</dbReference>
<dbReference type="Proteomes" id="UP000614216">
    <property type="component" value="Unassembled WGS sequence"/>
</dbReference>
<feature type="domain" description="HTH tetR-type" evidence="4">
    <location>
        <begin position="5"/>
        <end position="65"/>
    </location>
</feature>
<dbReference type="Pfam" id="PF00440">
    <property type="entry name" value="TetR_N"/>
    <property type="match status" value="1"/>
</dbReference>
<keyword evidence="3" id="KW-0472">Membrane</keyword>
<dbReference type="EMBL" id="JAEUGD010000060">
    <property type="protein sequence ID" value="MBL6448269.1"/>
    <property type="molecule type" value="Genomic_DNA"/>
</dbReference>
<dbReference type="PRINTS" id="PR00455">
    <property type="entry name" value="HTHTETR"/>
</dbReference>
<dbReference type="AlphaFoldDB" id="A0A937FY37"/>
<sequence>MAKSTNTEDKILESASQVFSEKGFNGARMREIADTAGINKGLLHYYFKTKDALFEAVFKVAFKQLISRIQHILEMDLPLYEKIDLIVDTYLGMIMKNPSLPNFVISELNKDADRFIKRNISKKETQIFAKFIALVDQEADEGKIKRIDARQLLMNIISMIVFPVLGRPIMQVIFGTDNDEFKSLLLERKQHIKEFVKDALKP</sequence>
<organism evidence="5 6">
    <name type="scientific">Fulvivirga marina</name>
    <dbReference type="NCBI Taxonomy" id="2494733"/>
    <lineage>
        <taxon>Bacteria</taxon>
        <taxon>Pseudomonadati</taxon>
        <taxon>Bacteroidota</taxon>
        <taxon>Cytophagia</taxon>
        <taxon>Cytophagales</taxon>
        <taxon>Fulvivirgaceae</taxon>
        <taxon>Fulvivirga</taxon>
    </lineage>
</organism>
<dbReference type="Pfam" id="PF17938">
    <property type="entry name" value="TetR_C_29"/>
    <property type="match status" value="1"/>
</dbReference>
<evidence type="ECO:0000313" key="6">
    <source>
        <dbReference type="Proteomes" id="UP000614216"/>
    </source>
</evidence>
<evidence type="ECO:0000256" key="2">
    <source>
        <dbReference type="PROSITE-ProRule" id="PRU00335"/>
    </source>
</evidence>
<dbReference type="SUPFAM" id="SSF48498">
    <property type="entry name" value="Tetracyclin repressor-like, C-terminal domain"/>
    <property type="match status" value="1"/>
</dbReference>
<dbReference type="GO" id="GO:0003677">
    <property type="term" value="F:DNA binding"/>
    <property type="evidence" value="ECO:0007669"/>
    <property type="project" value="UniProtKB-UniRule"/>
</dbReference>
<dbReference type="InterPro" id="IPR036271">
    <property type="entry name" value="Tet_transcr_reg_TetR-rel_C_sf"/>
</dbReference>
<feature type="DNA-binding region" description="H-T-H motif" evidence="2">
    <location>
        <begin position="28"/>
        <end position="47"/>
    </location>
</feature>
<evidence type="ECO:0000259" key="4">
    <source>
        <dbReference type="PROSITE" id="PS50977"/>
    </source>
</evidence>